<organism evidence="1 2">
    <name type="scientific">Conchiformibius steedae DSM 2580</name>
    <dbReference type="NCBI Taxonomy" id="1121352"/>
    <lineage>
        <taxon>Bacteria</taxon>
        <taxon>Pseudomonadati</taxon>
        <taxon>Pseudomonadota</taxon>
        <taxon>Betaproteobacteria</taxon>
        <taxon>Neisseriales</taxon>
        <taxon>Neisseriaceae</taxon>
        <taxon>Conchiformibius</taxon>
    </lineage>
</organism>
<keyword evidence="1" id="KW-0378">Hydrolase</keyword>
<gene>
    <name evidence="1" type="ORF">LNQ82_04600</name>
</gene>
<evidence type="ECO:0000313" key="1">
    <source>
        <dbReference type="EMBL" id="URD68431.1"/>
    </source>
</evidence>
<dbReference type="Pfam" id="PF04493">
    <property type="entry name" value="Endonuclease_5"/>
    <property type="match status" value="1"/>
</dbReference>
<keyword evidence="1" id="KW-0540">Nuclease</keyword>
<protein>
    <submittedName>
        <fullName evidence="1">Endonuclease V</fullName>
    </submittedName>
</protein>
<dbReference type="GO" id="GO:0006281">
    <property type="term" value="P:DNA repair"/>
    <property type="evidence" value="ECO:0007669"/>
    <property type="project" value="InterPro"/>
</dbReference>
<dbReference type="EMBL" id="CP097501">
    <property type="protein sequence ID" value="URD68431.1"/>
    <property type="molecule type" value="Genomic_DNA"/>
</dbReference>
<dbReference type="GO" id="GO:0004519">
    <property type="term" value="F:endonuclease activity"/>
    <property type="evidence" value="ECO:0007669"/>
    <property type="project" value="UniProtKB-KW"/>
</dbReference>
<dbReference type="Proteomes" id="UP001056819">
    <property type="component" value="Chromosome"/>
</dbReference>
<evidence type="ECO:0000313" key="2">
    <source>
        <dbReference type="Proteomes" id="UP001056819"/>
    </source>
</evidence>
<accession>A0AAE9I1K9</accession>
<reference evidence="1" key="1">
    <citation type="submission" date="2022-05" db="EMBL/GenBank/DDBJ databases">
        <title>Alysiella filiformis genome sequencing.</title>
        <authorList>
            <person name="Viehboeck T."/>
        </authorList>
    </citation>
    <scope>NUCLEOTIDE SEQUENCE</scope>
    <source>
        <strain evidence="1">DSM 2580</strain>
    </source>
</reference>
<proteinExistence type="predicted"/>
<keyword evidence="1" id="KW-0255">Endonuclease</keyword>
<dbReference type="AlphaFoldDB" id="A0AAE9I1K9"/>
<dbReference type="InterPro" id="IPR007581">
    <property type="entry name" value="Endonuclease-V"/>
</dbReference>
<dbReference type="RefSeq" id="WP_051532116.1">
    <property type="nucleotide sequence ID" value="NZ_CP097501.1"/>
</dbReference>
<dbReference type="Gene3D" id="3.30.2170.10">
    <property type="entry name" value="archaeoglobus fulgidus dsm 4304 superfamily"/>
    <property type="match status" value="1"/>
</dbReference>
<name>A0AAE9I1K9_9NEIS</name>
<sequence>MGLQKMRTLALDVFYREGEPLDHARAAAVLFDGQGKELAHYHADIENVAPYQAGKFYLRELPCLLAVLAQVHLPFEQIAIDGFVYLDDAGAEGLGAHLYHSLNQRYPVIGIAKKPFRNMGEMICWLSSVI</sequence>